<dbReference type="Proteomes" id="UP001156102">
    <property type="component" value="Unassembled WGS sequence"/>
</dbReference>
<sequence length="94" mass="11180">MERNEILLYENEAVKYTITEDGYIFRYCFQNKWVLLESAPVSEAHYIVSKLHQASKQLQALSLAVDYAVYEEFYEKMKNQQKGRKLDYVMSILN</sequence>
<comment type="caution">
    <text evidence="1">The sequence shown here is derived from an EMBL/GenBank/DDBJ whole genome shotgun (WGS) entry which is preliminary data.</text>
</comment>
<proteinExistence type="predicted"/>
<name>A0AA41X4Q2_9BACI</name>
<dbReference type="AlphaFoldDB" id="A0AA41X4Q2"/>
<dbReference type="RefSeq" id="WP_254758796.1">
    <property type="nucleotide sequence ID" value="NZ_JANCLT010000004.1"/>
</dbReference>
<keyword evidence="2" id="KW-1185">Reference proteome</keyword>
<accession>A0AA41X4Q2</accession>
<evidence type="ECO:0000313" key="1">
    <source>
        <dbReference type="EMBL" id="MCP8968886.1"/>
    </source>
</evidence>
<organism evidence="1 2">
    <name type="scientific">Ectobacillus ponti</name>
    <dbReference type="NCBI Taxonomy" id="2961894"/>
    <lineage>
        <taxon>Bacteria</taxon>
        <taxon>Bacillati</taxon>
        <taxon>Bacillota</taxon>
        <taxon>Bacilli</taxon>
        <taxon>Bacillales</taxon>
        <taxon>Bacillaceae</taxon>
        <taxon>Ectobacillus</taxon>
    </lineage>
</organism>
<evidence type="ECO:0000313" key="2">
    <source>
        <dbReference type="Proteomes" id="UP001156102"/>
    </source>
</evidence>
<dbReference type="EMBL" id="JANCLT010000004">
    <property type="protein sequence ID" value="MCP8968886.1"/>
    <property type="molecule type" value="Genomic_DNA"/>
</dbReference>
<gene>
    <name evidence="1" type="ORF">NK662_10080</name>
</gene>
<protein>
    <submittedName>
        <fullName evidence="1">Uncharacterized protein</fullName>
    </submittedName>
</protein>
<reference evidence="1" key="1">
    <citation type="submission" date="2022-07" db="EMBL/GenBank/DDBJ databases">
        <authorList>
            <person name="Li W.-J."/>
            <person name="Deng Q.-Q."/>
        </authorList>
    </citation>
    <scope>NUCLEOTIDE SEQUENCE</scope>
    <source>
        <strain evidence="1">SYSU M60031</strain>
    </source>
</reference>